<evidence type="ECO:0000313" key="2">
    <source>
        <dbReference type="Proteomes" id="UP000193834"/>
    </source>
</evidence>
<evidence type="ECO:0000313" key="1">
    <source>
        <dbReference type="EMBL" id="SMG32791.1"/>
    </source>
</evidence>
<dbReference type="AlphaFoldDB" id="A0A1X7JWB7"/>
<accession>A0A1X7JWB7</accession>
<evidence type="ECO:0008006" key="3">
    <source>
        <dbReference type="Google" id="ProtNLM"/>
    </source>
</evidence>
<dbReference type="EMBL" id="FXAZ01000002">
    <property type="protein sequence ID" value="SMG32791.1"/>
    <property type="molecule type" value="Genomic_DNA"/>
</dbReference>
<organism evidence="1 2">
    <name type="scientific">Paenibacillus aquistagni</name>
    <dbReference type="NCBI Taxonomy" id="1852522"/>
    <lineage>
        <taxon>Bacteria</taxon>
        <taxon>Bacillati</taxon>
        <taxon>Bacillota</taxon>
        <taxon>Bacilli</taxon>
        <taxon>Bacillales</taxon>
        <taxon>Paenibacillaceae</taxon>
        <taxon>Paenibacillus</taxon>
    </lineage>
</organism>
<proteinExistence type="predicted"/>
<dbReference type="Proteomes" id="UP000193834">
    <property type="component" value="Unassembled WGS sequence"/>
</dbReference>
<dbReference type="OrthoDB" id="9812700at2"/>
<protein>
    <recommendedName>
        <fullName evidence="3">DUF4912 domain-containing protein</fullName>
    </recommendedName>
</protein>
<name>A0A1X7JWB7_9BACL</name>
<reference evidence="1 2" key="1">
    <citation type="submission" date="2017-04" db="EMBL/GenBank/DDBJ databases">
        <authorList>
            <person name="Afonso C.L."/>
            <person name="Miller P.J."/>
            <person name="Scott M.A."/>
            <person name="Spackman E."/>
            <person name="Goraichik I."/>
            <person name="Dimitrov K.M."/>
            <person name="Suarez D.L."/>
            <person name="Swayne D.E."/>
        </authorList>
    </citation>
    <scope>NUCLEOTIDE SEQUENCE [LARGE SCALE GENOMIC DNA]</scope>
    <source>
        <strain evidence="1 2">11</strain>
    </source>
</reference>
<dbReference type="Pfam" id="PF16258">
    <property type="entry name" value="DUF4912"/>
    <property type="match status" value="1"/>
</dbReference>
<dbReference type="RefSeq" id="WP_085494059.1">
    <property type="nucleotide sequence ID" value="NZ_FXAZ01000002.1"/>
</dbReference>
<sequence>MFHSPLTAVWPPTYRHSFIHLMVQSPYVLFVYWEVHERKRNMIAAHYRMPWSSLPKFVRFYAYEEETTAFHRPAMMMDVEVHEASSWYYKEAHPQMMYAADYGITNREGQFVPLLRSNRACTPLSKFAPEANVPEASLQAARPQDEQLKLASSTLSDTYSPFDLFSTYTLYSNQEGAKS</sequence>
<dbReference type="STRING" id="1852522.SAMN06295960_1808"/>
<keyword evidence="2" id="KW-1185">Reference proteome</keyword>
<gene>
    <name evidence="1" type="ORF">SAMN06295960_1808</name>
</gene>
<dbReference type="InterPro" id="IPR032585">
    <property type="entry name" value="DUF4912"/>
</dbReference>